<evidence type="ECO:0000313" key="8">
    <source>
        <dbReference type="EMBL" id="MBM3317593.1"/>
    </source>
</evidence>
<evidence type="ECO:0000256" key="1">
    <source>
        <dbReference type="ARBA" id="ARBA00001933"/>
    </source>
</evidence>
<gene>
    <name evidence="8" type="ORF">FJY75_07045</name>
</gene>
<dbReference type="SFLD" id="SFLDS00029">
    <property type="entry name" value="Radical_SAM"/>
    <property type="match status" value="1"/>
</dbReference>
<evidence type="ECO:0000256" key="5">
    <source>
        <dbReference type="ARBA" id="ARBA00022898"/>
    </source>
</evidence>
<keyword evidence="3" id="KW-0949">S-adenosyl-L-methionine</keyword>
<dbReference type="SFLD" id="SFLDG01070">
    <property type="entry name" value="PLP-dependent"/>
    <property type="match status" value="1"/>
</dbReference>
<reference evidence="8" key="1">
    <citation type="submission" date="2019-03" db="EMBL/GenBank/DDBJ databases">
        <title>Lake Tanganyika Metagenome-Assembled Genomes (MAGs).</title>
        <authorList>
            <person name="Tran P."/>
        </authorList>
    </citation>
    <scope>NUCLEOTIDE SEQUENCE</scope>
    <source>
        <strain evidence="8">M_DeepCast_400m_m2_100</strain>
    </source>
</reference>
<proteinExistence type="predicted"/>
<evidence type="ECO:0000256" key="4">
    <source>
        <dbReference type="ARBA" id="ARBA00022723"/>
    </source>
</evidence>
<evidence type="ECO:0000256" key="7">
    <source>
        <dbReference type="ARBA" id="ARBA00023014"/>
    </source>
</evidence>
<evidence type="ECO:0000256" key="3">
    <source>
        <dbReference type="ARBA" id="ARBA00022691"/>
    </source>
</evidence>
<accession>A0A937XCU4</accession>
<evidence type="ECO:0000256" key="2">
    <source>
        <dbReference type="ARBA" id="ARBA00022485"/>
    </source>
</evidence>
<keyword evidence="2" id="KW-0004">4Fe-4S</keyword>
<dbReference type="InterPro" id="IPR003739">
    <property type="entry name" value="Lys_aminomutase/Glu_NH3_mut"/>
</dbReference>
<dbReference type="NCBIfam" id="TIGR00238">
    <property type="entry name" value="KamA family radical SAM protein"/>
    <property type="match status" value="1"/>
</dbReference>
<dbReference type="InterPro" id="IPR058240">
    <property type="entry name" value="rSAM_sf"/>
</dbReference>
<keyword evidence="5" id="KW-0663">Pyridoxal phosphate</keyword>
<dbReference type="AlphaFoldDB" id="A0A937XCU4"/>
<name>A0A937XCU4_UNCEI</name>
<keyword evidence="7" id="KW-0411">Iron-sulfur</keyword>
<dbReference type="InterPro" id="IPR007197">
    <property type="entry name" value="rSAM"/>
</dbReference>
<dbReference type="PANTHER" id="PTHR30538">
    <property type="entry name" value="LYSINE 2,3-AMINOMUTASE-RELATED"/>
    <property type="match status" value="1"/>
</dbReference>
<keyword evidence="6" id="KW-0408">Iron</keyword>
<dbReference type="CDD" id="cd01335">
    <property type="entry name" value="Radical_SAM"/>
    <property type="match status" value="1"/>
</dbReference>
<dbReference type="GO" id="GO:0003824">
    <property type="term" value="F:catalytic activity"/>
    <property type="evidence" value="ECO:0007669"/>
    <property type="project" value="InterPro"/>
</dbReference>
<organism evidence="8 9">
    <name type="scientific">Eiseniibacteriota bacterium</name>
    <dbReference type="NCBI Taxonomy" id="2212470"/>
    <lineage>
        <taxon>Bacteria</taxon>
        <taxon>Candidatus Eiseniibacteriota</taxon>
    </lineage>
</organism>
<dbReference type="GO" id="GO:0051539">
    <property type="term" value="F:4 iron, 4 sulfur cluster binding"/>
    <property type="evidence" value="ECO:0007669"/>
    <property type="project" value="UniProtKB-KW"/>
</dbReference>
<sequence>MSPERYTPQYLLTQAPRLFQVARETDSFDDLRPRLRQVVHEKRDHALAHYDRVGRGLAIRIQDCDRVLDGMLRRRSERLADFSLTRALRDLARGRPRPDLKPAFYADLLHLLWGLGGRVRFESPADEVMAPSERSGREAAIERSAQLDRLWGRMAEGLRRHPSGLEPESIARRRARRERVRRALGASAEEWRDWRWHVRRVVRSARQMSMLTRLTEKERAGVEAANELGMPFGVTPYYASLMDDEPSTRDRAVRAQVLPPADYARELARKRRDDLAKLDFMREEDTSPIDLITRRYPGICILKPFNTCPQICVYCQRNWEIDDVMAPQALAPRAKLDAALAWIARHPAVREVLLTGGDPLVMGDARLQHIVGRLAAIPSVERIRIGTRTPITMPMRITPELAAMLGRHHEPGRREIAVVTHAQHAYEITPETITAVSRLRGQGIGVYNQMVFTFFNSRRFEAAALRRVLRLAGIDPYYTFNMKGKDEMADFRVPVARLLQEQQEEARLLPGLARTDEPVYNVPGLGKHYLRARQNRDLLAILPDGARVYEFHPWEKNITRGIRTYVGRDVPILEYLDNLARMGEDPDRYGSVWYYF</sequence>
<keyword evidence="4" id="KW-0479">Metal-binding</keyword>
<dbReference type="Gene3D" id="6.10.140.1170">
    <property type="match status" value="1"/>
</dbReference>
<dbReference type="EMBL" id="VGIY01000149">
    <property type="protein sequence ID" value="MBM3317593.1"/>
    <property type="molecule type" value="Genomic_DNA"/>
</dbReference>
<comment type="caution">
    <text evidence="8">The sequence shown here is derived from an EMBL/GenBank/DDBJ whole genome shotgun (WGS) entry which is preliminary data.</text>
</comment>
<comment type="cofactor">
    <cofactor evidence="1">
        <name>pyridoxal 5'-phosphate</name>
        <dbReference type="ChEBI" id="CHEBI:597326"/>
    </cofactor>
</comment>
<evidence type="ECO:0000256" key="6">
    <source>
        <dbReference type="ARBA" id="ARBA00023004"/>
    </source>
</evidence>
<dbReference type="SUPFAM" id="SSF102114">
    <property type="entry name" value="Radical SAM enzymes"/>
    <property type="match status" value="1"/>
</dbReference>
<dbReference type="Proteomes" id="UP000748308">
    <property type="component" value="Unassembled WGS sequence"/>
</dbReference>
<dbReference type="PANTHER" id="PTHR30538:SF0">
    <property type="entry name" value="L-LYSINE 2,3-AMINOMUTASE AQ_1632-RELATED"/>
    <property type="match status" value="1"/>
</dbReference>
<dbReference type="GO" id="GO:0046872">
    <property type="term" value="F:metal ion binding"/>
    <property type="evidence" value="ECO:0007669"/>
    <property type="project" value="UniProtKB-KW"/>
</dbReference>
<dbReference type="InterPro" id="IPR013785">
    <property type="entry name" value="Aldolase_TIM"/>
</dbReference>
<dbReference type="Gene3D" id="3.20.20.70">
    <property type="entry name" value="Aldolase class I"/>
    <property type="match status" value="1"/>
</dbReference>
<evidence type="ECO:0000313" key="9">
    <source>
        <dbReference type="Proteomes" id="UP000748308"/>
    </source>
</evidence>
<protein>
    <submittedName>
        <fullName evidence="8">KamA family radical SAM protein</fullName>
    </submittedName>
</protein>